<dbReference type="STRING" id="217031.ABB05_12985"/>
<feature type="compositionally biased region" description="Acidic residues" evidence="1">
    <location>
        <begin position="43"/>
        <end position="71"/>
    </location>
</feature>
<evidence type="ECO:0000256" key="1">
    <source>
        <dbReference type="SAM" id="MobiDB-lite"/>
    </source>
</evidence>
<feature type="region of interest" description="Disordered" evidence="1">
    <location>
        <begin position="190"/>
        <end position="247"/>
    </location>
</feature>
<keyword evidence="3" id="KW-1185">Reference proteome</keyword>
<dbReference type="EMBL" id="LDJR01000052">
    <property type="protein sequence ID" value="OAK70089.1"/>
    <property type="molecule type" value="Genomic_DNA"/>
</dbReference>
<dbReference type="InterPro" id="IPR009636">
    <property type="entry name" value="SCAF"/>
</dbReference>
<comment type="caution">
    <text evidence="2">The sequence shown here is derived from an EMBL/GenBank/DDBJ whole genome shotgun (WGS) entry which is preliminary data.</text>
</comment>
<dbReference type="RefSeq" id="WP_064468283.1">
    <property type="nucleotide sequence ID" value="NZ_LDJR01000052.1"/>
</dbReference>
<name>A0A177ZRH8_9BACI</name>
<reference evidence="2 3" key="1">
    <citation type="submission" date="2015-05" db="EMBL/GenBank/DDBJ databases">
        <title>Comparison of genome.</title>
        <authorList>
            <person name="Zheng Z."/>
            <person name="Sun M."/>
        </authorList>
    </citation>
    <scope>NUCLEOTIDE SEQUENCE [LARGE SCALE GENOMIC DNA]</scope>
    <source>
        <strain evidence="2 3">G25-74</strain>
    </source>
</reference>
<evidence type="ECO:0000313" key="3">
    <source>
        <dbReference type="Proteomes" id="UP000077881"/>
    </source>
</evidence>
<feature type="region of interest" description="Disordered" evidence="1">
    <location>
        <begin position="35"/>
        <end position="131"/>
    </location>
</feature>
<feature type="compositionally biased region" description="Basic and acidic residues" evidence="1">
    <location>
        <begin position="100"/>
        <end position="115"/>
    </location>
</feature>
<evidence type="ECO:0000313" key="2">
    <source>
        <dbReference type="EMBL" id="OAK70089.1"/>
    </source>
</evidence>
<feature type="compositionally biased region" description="Acidic residues" evidence="1">
    <location>
        <begin position="190"/>
        <end position="205"/>
    </location>
</feature>
<feature type="compositionally biased region" description="Basic and acidic residues" evidence="1">
    <location>
        <begin position="221"/>
        <end position="238"/>
    </location>
</feature>
<dbReference type="Pfam" id="PF06810">
    <property type="entry name" value="Phage_scaffold"/>
    <property type="match status" value="1"/>
</dbReference>
<dbReference type="Proteomes" id="UP000077881">
    <property type="component" value="Unassembled WGS sequence"/>
</dbReference>
<organism evidence="2 3">
    <name type="scientific">Lederbergia galactosidilytica</name>
    <dbReference type="NCBI Taxonomy" id="217031"/>
    <lineage>
        <taxon>Bacteria</taxon>
        <taxon>Bacillati</taxon>
        <taxon>Bacillota</taxon>
        <taxon>Bacilli</taxon>
        <taxon>Bacillales</taxon>
        <taxon>Bacillaceae</taxon>
        <taxon>Lederbergia</taxon>
    </lineage>
</organism>
<proteinExistence type="predicted"/>
<gene>
    <name evidence="2" type="ORF">ABB05_12985</name>
</gene>
<dbReference type="AlphaFoldDB" id="A0A177ZRH8"/>
<accession>A0A177ZRH8</accession>
<sequence>MKQLYIWLVAMIKSLFGKGGLPAEMEEQKEMEFLPFDLQYFAEDPEDPEDPDDSDDPEDPEDPEDDIPDIDELLKDPVFKKQYNKKLKDQLSKRMKRHNKELERLKGKGKDKDDEKGTDDEEERSQEDEKRLLRAEHREKRALVKEFAVDNGHNPRLLARLIDLNEIELDEDGEPENLDELFEELEEEFPEYFGAVEDDEDEEEEERPRKKKFTPGARQKMNKEKKVNPKEAGRQKALERHKKKEEK</sequence>
<protein>
    <submittedName>
        <fullName evidence="2">Uncharacterized protein</fullName>
    </submittedName>
</protein>
<feature type="compositionally biased region" description="Acidic residues" evidence="1">
    <location>
        <begin position="116"/>
        <end position="126"/>
    </location>
</feature>
<dbReference type="PATRIC" id="fig|217031.6.peg.2797"/>